<feature type="transmembrane region" description="Helical" evidence="1">
    <location>
        <begin position="118"/>
        <end position="139"/>
    </location>
</feature>
<keyword evidence="1" id="KW-0472">Membrane</keyword>
<organism evidence="2 3">
    <name type="scientific">Bathymodiolus thermophilus thioautotrophic gill symbiont</name>
    <dbReference type="NCBI Taxonomy" id="2360"/>
    <lineage>
        <taxon>Bacteria</taxon>
        <taxon>Pseudomonadati</taxon>
        <taxon>Pseudomonadota</taxon>
        <taxon>Gammaproteobacteria</taxon>
        <taxon>sulfur-oxidizing symbionts</taxon>
    </lineage>
</organism>
<reference evidence="3" key="1">
    <citation type="submission" date="2016-09" db="EMBL/GenBank/DDBJ databases">
        <title>Genome Sequence of Bathymodiolus thermophilus sulfur-oxidizing gill endosymbiont.</title>
        <authorList>
            <person name="Ponnudurai R."/>
            <person name="Kleiner M."/>
            <person name="Sayavedra L."/>
            <person name="Thuermer A."/>
            <person name="Felbeck H."/>
            <person name="Schlueter R."/>
            <person name="Schweder T."/>
            <person name="Markert S."/>
        </authorList>
    </citation>
    <scope>NUCLEOTIDE SEQUENCE [LARGE SCALE GENOMIC DNA]</scope>
    <source>
        <strain evidence="3">BAT/CrabSpa'14</strain>
    </source>
</reference>
<comment type="caution">
    <text evidence="2">The sequence shown here is derived from an EMBL/GenBank/DDBJ whole genome shotgun (WGS) entry which is preliminary data.</text>
</comment>
<feature type="transmembrane region" description="Helical" evidence="1">
    <location>
        <begin position="34"/>
        <end position="53"/>
    </location>
</feature>
<accession>A0A1J5UHW0</accession>
<dbReference type="Proteomes" id="UP000182798">
    <property type="component" value="Unassembled WGS sequence"/>
</dbReference>
<dbReference type="RefSeq" id="WP_071565227.1">
    <property type="nucleotide sequence ID" value="NZ_MIQH01001060.1"/>
</dbReference>
<feature type="transmembrane region" description="Helical" evidence="1">
    <location>
        <begin position="59"/>
        <end position="81"/>
    </location>
</feature>
<keyword evidence="1" id="KW-1133">Transmembrane helix</keyword>
<protein>
    <submittedName>
        <fullName evidence="2">Uncharacterized protein</fullName>
    </submittedName>
</protein>
<evidence type="ECO:0000313" key="2">
    <source>
        <dbReference type="EMBL" id="OIR23855.1"/>
    </source>
</evidence>
<dbReference type="EMBL" id="MIQH01001060">
    <property type="protein sequence ID" value="OIR23855.1"/>
    <property type="molecule type" value="Genomic_DNA"/>
</dbReference>
<name>A0A1J5UHW0_9GAMM</name>
<gene>
    <name evidence="2" type="ORF">BGC33_14125</name>
</gene>
<evidence type="ECO:0000256" key="1">
    <source>
        <dbReference type="SAM" id="Phobius"/>
    </source>
</evidence>
<dbReference type="AlphaFoldDB" id="A0A1J5UHW0"/>
<sequence>MSNNDNDIRQKMFDKHSEVSLEREFYNAQAYDKAVLTLATAALGFSFSFFKFFDNPQGVGFIVTSWFLLFLAIVFILFSFWMGNKAIAENIENARKYYLEEQEKAFDKTSVYEKWNTYLNNTSGILFAIGILLFGIFSVCNI</sequence>
<proteinExistence type="predicted"/>
<evidence type="ECO:0000313" key="3">
    <source>
        <dbReference type="Proteomes" id="UP000182798"/>
    </source>
</evidence>
<keyword evidence="1" id="KW-0812">Transmembrane</keyword>